<accession>A0A0N4UPC7</accession>
<gene>
    <name evidence="1" type="ORF">DME_LOCUS3409</name>
</gene>
<organism evidence="2 4">
    <name type="scientific">Dracunculus medinensis</name>
    <name type="common">Guinea worm</name>
    <dbReference type="NCBI Taxonomy" id="318479"/>
    <lineage>
        <taxon>Eukaryota</taxon>
        <taxon>Metazoa</taxon>
        <taxon>Ecdysozoa</taxon>
        <taxon>Nematoda</taxon>
        <taxon>Chromadorea</taxon>
        <taxon>Rhabditida</taxon>
        <taxon>Spirurina</taxon>
        <taxon>Dracunculoidea</taxon>
        <taxon>Dracunculidae</taxon>
        <taxon>Dracunculus</taxon>
    </lineage>
</organism>
<dbReference type="Proteomes" id="UP000038040">
    <property type="component" value="Unplaced"/>
</dbReference>
<keyword evidence="3" id="KW-1185">Reference proteome</keyword>
<dbReference type="AlphaFoldDB" id="A0A0N4UPC7"/>
<protein>
    <submittedName>
        <fullName evidence="4">Alpha-1,3-glucosyltransferase</fullName>
    </submittedName>
</protein>
<dbReference type="OrthoDB" id="5867767at2759"/>
<evidence type="ECO:0000313" key="3">
    <source>
        <dbReference type="Proteomes" id="UP000274756"/>
    </source>
</evidence>
<dbReference type="WBParaSite" id="DME_0000980501-mRNA-1">
    <property type="protein sequence ID" value="DME_0000980501-mRNA-1"/>
    <property type="gene ID" value="DME_0000980501"/>
</dbReference>
<reference evidence="4" key="1">
    <citation type="submission" date="2017-02" db="UniProtKB">
        <authorList>
            <consortium name="WormBaseParasite"/>
        </authorList>
    </citation>
    <scope>IDENTIFICATION</scope>
</reference>
<dbReference type="EMBL" id="UYYG01000131">
    <property type="protein sequence ID" value="VDN53436.1"/>
    <property type="molecule type" value="Genomic_DNA"/>
</dbReference>
<evidence type="ECO:0000313" key="1">
    <source>
        <dbReference type="EMBL" id="VDN53436.1"/>
    </source>
</evidence>
<sequence length="45" mass="5103">MPTAVSCSLLAGICAVIEFHHMFDYSFLKWSHKWLLAAVSFFLPS</sequence>
<evidence type="ECO:0000313" key="2">
    <source>
        <dbReference type="Proteomes" id="UP000038040"/>
    </source>
</evidence>
<name>A0A0N4UPC7_DRAME</name>
<reference evidence="1 3" key="2">
    <citation type="submission" date="2018-11" db="EMBL/GenBank/DDBJ databases">
        <authorList>
            <consortium name="Pathogen Informatics"/>
        </authorList>
    </citation>
    <scope>NUCLEOTIDE SEQUENCE [LARGE SCALE GENOMIC DNA]</scope>
</reference>
<proteinExistence type="predicted"/>
<evidence type="ECO:0000313" key="4">
    <source>
        <dbReference type="WBParaSite" id="DME_0000980501-mRNA-1"/>
    </source>
</evidence>
<dbReference type="Proteomes" id="UP000274756">
    <property type="component" value="Unassembled WGS sequence"/>
</dbReference>